<proteinExistence type="predicted"/>
<reference evidence="1 2" key="1">
    <citation type="journal article" date="2022" name="Plant J.">
        <title>Chromosome-level genome of Camellia lanceoleosa provides a valuable resource for understanding genome evolution and self-incompatibility.</title>
        <authorList>
            <person name="Gong W."/>
            <person name="Xiao S."/>
            <person name="Wang L."/>
            <person name="Liao Z."/>
            <person name="Chang Y."/>
            <person name="Mo W."/>
            <person name="Hu G."/>
            <person name="Li W."/>
            <person name="Zhao G."/>
            <person name="Zhu H."/>
            <person name="Hu X."/>
            <person name="Ji K."/>
            <person name="Xiang X."/>
            <person name="Song Q."/>
            <person name="Yuan D."/>
            <person name="Jin S."/>
            <person name="Zhang L."/>
        </authorList>
    </citation>
    <scope>NUCLEOTIDE SEQUENCE [LARGE SCALE GENOMIC DNA]</scope>
    <source>
        <strain evidence="1">SQ_2022a</strain>
    </source>
</reference>
<comment type="caution">
    <text evidence="1">The sequence shown here is derived from an EMBL/GenBank/DDBJ whole genome shotgun (WGS) entry which is preliminary data.</text>
</comment>
<name>A0ACC0FGE9_9ERIC</name>
<sequence length="525" mass="57916">MASTQQRNEFDWSAEFLCACPAAIEDRTIHGETALHIAVKSSNSEASEVLLGWMRRTHRRKILNRKDNEGNTVLHIAWANLLAAGFWFCLGKFLLLSRWAVMWCFNAQQSSSQLVKLGCFVYHILAAAHQGLAAGVCVHLGCVCICSAVCCYVDAGLGGSSPALLCTWKSAAGAWVLLPCYWVCSASCKDLCFGFALGSCIGCNLTAVKVLALLLLVHALLFSSLSFFFFFLGLVPHQTLGIVKSILDQNYNNRNAENFEGLTARDLAIRLDESEARREILDILTFPEFLNGALLANNNNRYSLAGFLKSGDGVLEGICGSILRVQSGLSLENPFLSLVRLLWCVLEVIRGWIGRLERSMKSAIYKLPLILRFILVICVVPVTIKTFNTITSTFGLGLPSRVVVDNNHNLPISNTTAYETSNEVAFRIASLIMVSLLFRSSVVVIDSELLSALVGCVFGFFVTSYWNEMIPSHKMKRFQMLQRDLGYHSAAISSACDRQSCLLCCQFCLWVVLVVVALNQAMLLV</sequence>
<dbReference type="Proteomes" id="UP001060215">
    <property type="component" value="Chromosome 14"/>
</dbReference>
<protein>
    <submittedName>
        <fullName evidence="1">Ankyrin repeat-containing protein BDA1</fullName>
    </submittedName>
</protein>
<dbReference type="EMBL" id="CM045771">
    <property type="protein sequence ID" value="KAI7987822.1"/>
    <property type="molecule type" value="Genomic_DNA"/>
</dbReference>
<organism evidence="1 2">
    <name type="scientific">Camellia lanceoleosa</name>
    <dbReference type="NCBI Taxonomy" id="1840588"/>
    <lineage>
        <taxon>Eukaryota</taxon>
        <taxon>Viridiplantae</taxon>
        <taxon>Streptophyta</taxon>
        <taxon>Embryophyta</taxon>
        <taxon>Tracheophyta</taxon>
        <taxon>Spermatophyta</taxon>
        <taxon>Magnoliopsida</taxon>
        <taxon>eudicotyledons</taxon>
        <taxon>Gunneridae</taxon>
        <taxon>Pentapetalae</taxon>
        <taxon>asterids</taxon>
        <taxon>Ericales</taxon>
        <taxon>Theaceae</taxon>
        <taxon>Camellia</taxon>
    </lineage>
</organism>
<accession>A0ACC0FGE9</accession>
<evidence type="ECO:0000313" key="2">
    <source>
        <dbReference type="Proteomes" id="UP001060215"/>
    </source>
</evidence>
<keyword evidence="2" id="KW-1185">Reference proteome</keyword>
<evidence type="ECO:0000313" key="1">
    <source>
        <dbReference type="EMBL" id="KAI7987822.1"/>
    </source>
</evidence>
<gene>
    <name evidence="1" type="ORF">LOK49_LG13G01664</name>
</gene>